<dbReference type="AlphaFoldDB" id="A0A225X364"/>
<proteinExistence type="predicted"/>
<dbReference type="EMBL" id="NBNE01000052">
    <property type="protein sequence ID" value="OWZ23640.1"/>
    <property type="molecule type" value="Genomic_DNA"/>
</dbReference>
<name>A0A225X364_9STRA</name>
<feature type="transmembrane region" description="Helical" evidence="1">
    <location>
        <begin position="131"/>
        <end position="151"/>
    </location>
</feature>
<evidence type="ECO:0000313" key="3">
    <source>
        <dbReference type="Proteomes" id="UP000198211"/>
    </source>
</evidence>
<reference evidence="3" key="1">
    <citation type="submission" date="2017-03" db="EMBL/GenBank/DDBJ databases">
        <title>Phytopthora megakarya and P. palmivora, two closely related causual agents of cacao black pod achieved similar genome size and gene model numbers by different mechanisms.</title>
        <authorList>
            <person name="Ali S."/>
            <person name="Shao J."/>
            <person name="Larry D.J."/>
            <person name="Kronmiller B."/>
            <person name="Shen D."/>
            <person name="Strem M.D."/>
            <person name="Melnick R.L."/>
            <person name="Guiltinan M.J."/>
            <person name="Tyler B.M."/>
            <person name="Meinhardt L.W."/>
            <person name="Bailey B.A."/>
        </authorList>
    </citation>
    <scope>NUCLEOTIDE SEQUENCE [LARGE SCALE GENOMIC DNA]</scope>
    <source>
        <strain evidence="3">zdho120</strain>
    </source>
</reference>
<evidence type="ECO:0000313" key="2">
    <source>
        <dbReference type="EMBL" id="OWZ23640.1"/>
    </source>
</evidence>
<organism evidence="2 3">
    <name type="scientific">Phytophthora megakarya</name>
    <dbReference type="NCBI Taxonomy" id="4795"/>
    <lineage>
        <taxon>Eukaryota</taxon>
        <taxon>Sar</taxon>
        <taxon>Stramenopiles</taxon>
        <taxon>Oomycota</taxon>
        <taxon>Peronosporomycetes</taxon>
        <taxon>Peronosporales</taxon>
        <taxon>Peronosporaceae</taxon>
        <taxon>Phytophthora</taxon>
    </lineage>
</organism>
<evidence type="ECO:0000256" key="1">
    <source>
        <dbReference type="SAM" id="Phobius"/>
    </source>
</evidence>
<keyword evidence="1" id="KW-0812">Transmembrane</keyword>
<protein>
    <submittedName>
        <fullName evidence="2">Uncharacterized protein</fullName>
    </submittedName>
</protein>
<comment type="caution">
    <text evidence="2">The sequence shown here is derived from an EMBL/GenBank/DDBJ whole genome shotgun (WGS) entry which is preliminary data.</text>
</comment>
<dbReference type="OrthoDB" id="112633at2759"/>
<dbReference type="Proteomes" id="UP000198211">
    <property type="component" value="Unassembled WGS sequence"/>
</dbReference>
<sequence>MIRQYCLQCCTNPVPLTGADETWNLSCPLNDLQRLSVSKGRRTYRFARRNTLRDETIIECPMPERNLSNYLSGYNLELVVIERSSHFGTEYWRSVVECSVTITESEDPPDTFSEVVHLRSVPTAQDRPTSWVVPTILACLGVAAIISVPVYKGKVRGERCVHCGSWMVVINGMCALCIMIGCSIHPPPAKIYITNGKPFAHGVVQQPDTSITIEKETVKPWQKFLNSTKAKLAKQPGSNTTALA</sequence>
<keyword evidence="1" id="KW-1133">Transmembrane helix</keyword>
<keyword evidence="1" id="KW-0472">Membrane</keyword>
<feature type="transmembrane region" description="Helical" evidence="1">
    <location>
        <begin position="163"/>
        <end position="181"/>
    </location>
</feature>
<keyword evidence="3" id="KW-1185">Reference proteome</keyword>
<accession>A0A225X364</accession>
<gene>
    <name evidence="2" type="ORF">PHMEG_0001444</name>
</gene>